<dbReference type="InterPro" id="IPR038081">
    <property type="entry name" value="CalX-like_sf"/>
</dbReference>
<keyword evidence="3" id="KW-0106">Calcium</keyword>
<dbReference type="GO" id="GO:0007154">
    <property type="term" value="P:cell communication"/>
    <property type="evidence" value="ECO:0007669"/>
    <property type="project" value="InterPro"/>
</dbReference>
<dbReference type="EMBL" id="ATBP01000245">
    <property type="protein sequence ID" value="ETR71633.1"/>
    <property type="molecule type" value="Genomic_DNA"/>
</dbReference>
<dbReference type="SUPFAM" id="SSF141072">
    <property type="entry name" value="CalX-like"/>
    <property type="match status" value="2"/>
</dbReference>
<dbReference type="InterPro" id="IPR019960">
    <property type="entry name" value="T1SS_VCA0849"/>
</dbReference>
<dbReference type="Gene3D" id="2.60.40.2030">
    <property type="match status" value="2"/>
</dbReference>
<dbReference type="InterPro" id="IPR011049">
    <property type="entry name" value="Serralysin-like_metalloprot_C"/>
</dbReference>
<dbReference type="Gene3D" id="2.150.10.10">
    <property type="entry name" value="Serralysin-like metalloprotease, C-terminal"/>
    <property type="match status" value="1"/>
</dbReference>
<evidence type="ECO:0000256" key="3">
    <source>
        <dbReference type="ARBA" id="ARBA00022837"/>
    </source>
</evidence>
<proteinExistence type="predicted"/>
<evidence type="ECO:0000256" key="2">
    <source>
        <dbReference type="ARBA" id="ARBA00022737"/>
    </source>
</evidence>
<name>A0A1V1PA49_9BACT</name>
<keyword evidence="2" id="KW-0677">Repeat</keyword>
<dbReference type="InterPro" id="IPR018247">
    <property type="entry name" value="EF_Hand_1_Ca_BS"/>
</dbReference>
<comment type="caution">
    <text evidence="5">The sequence shown here is derived from an EMBL/GenBank/DDBJ whole genome shotgun (WGS) entry which is preliminary data.</text>
</comment>
<sequence length="560" mass="61858">MMRPLTATSGTFGRNDYQNFTNLYGQDESYILMGGMLDDAITGSHENDILISGPGTDVLKGNSGADIFVVQGSNQILDFTPQENDIIDISLLLSGISTSLDDYLHISNDGTNTIFQIATQGDRLFNQEIELSNIVLATDDIHTLWGKGQLKTGRVHPDFNISIQAMSENAVETLSAEGKAIIFFSHASIPQGLHIPIKLSGSAANKTDYQLQTQVYNKTTTAYESINIDSEIPVQLKPGDQQLEIRLIPVSDNIQETTENVIIQLLKNDTMYTIENNSATLTISDGPDIISIEKTAHEIIEDNQRTESFIVRRQGSIDRPLDIEIKLLGTAKNGEDYQYILPEWTFSSGQDQLKIDIVPNIDSLLELPSESIELVIQPSENYQTYQNRETMLIKEIPIEMTLSTANRIAERNWNIPAIVNINSSSMIQSDISVALKFSGTAINGRDMEWLSDTIIFGAGLSSLPITIHPKQSSDTAIKKLGIKIIPMSPYICGAQSTAEVYIANEKQDVKEDNDCQTVADIIILLQVLTGNDVSVTFNDVNNNGYVDLSELIDLFERVGE</sequence>
<evidence type="ECO:0000313" key="5">
    <source>
        <dbReference type="EMBL" id="ETR71633.1"/>
    </source>
</evidence>
<reference evidence="6" key="1">
    <citation type="submission" date="2012-11" db="EMBL/GenBank/DDBJ databases">
        <authorList>
            <person name="Lucero-Rivera Y.E."/>
            <person name="Tovar-Ramirez D."/>
        </authorList>
    </citation>
    <scope>NUCLEOTIDE SEQUENCE [LARGE SCALE GENOMIC DNA]</scope>
    <source>
        <strain evidence="6">Araruama</strain>
    </source>
</reference>
<dbReference type="InterPro" id="IPR003644">
    <property type="entry name" value="Calx_beta"/>
</dbReference>
<gene>
    <name evidence="5" type="ORF">OMM_02353</name>
</gene>
<feature type="domain" description="Calx-beta" evidence="4">
    <location>
        <begin position="286"/>
        <end position="377"/>
    </location>
</feature>
<dbReference type="NCBIfam" id="TIGR03661">
    <property type="entry name" value="T1SS_VCA0849"/>
    <property type="match status" value="1"/>
</dbReference>
<dbReference type="Proteomes" id="UP000189670">
    <property type="component" value="Unassembled WGS sequence"/>
</dbReference>
<accession>A0A1V1PA49</accession>
<organism evidence="5 6">
    <name type="scientific">Candidatus Magnetoglobus multicellularis str. Araruama</name>
    <dbReference type="NCBI Taxonomy" id="890399"/>
    <lineage>
        <taxon>Bacteria</taxon>
        <taxon>Pseudomonadati</taxon>
        <taxon>Thermodesulfobacteriota</taxon>
        <taxon>Desulfobacteria</taxon>
        <taxon>Desulfobacterales</taxon>
        <taxon>Desulfobacteraceae</taxon>
        <taxon>Candidatus Magnetoglobus</taxon>
    </lineage>
</organism>
<dbReference type="SUPFAM" id="SSF51120">
    <property type="entry name" value="beta-Roll"/>
    <property type="match status" value="1"/>
</dbReference>
<protein>
    <submittedName>
        <fullName evidence="5">Hemolysin-type calcium-binding region</fullName>
    </submittedName>
</protein>
<evidence type="ECO:0000259" key="4">
    <source>
        <dbReference type="Pfam" id="PF03160"/>
    </source>
</evidence>
<evidence type="ECO:0000256" key="1">
    <source>
        <dbReference type="ARBA" id="ARBA00022729"/>
    </source>
</evidence>
<dbReference type="AlphaFoldDB" id="A0A1V1PA49"/>
<keyword evidence="1" id="KW-0732">Signal</keyword>
<evidence type="ECO:0000313" key="6">
    <source>
        <dbReference type="Proteomes" id="UP000189670"/>
    </source>
</evidence>
<dbReference type="GO" id="GO:0016020">
    <property type="term" value="C:membrane"/>
    <property type="evidence" value="ECO:0007669"/>
    <property type="project" value="InterPro"/>
</dbReference>
<dbReference type="PROSITE" id="PS00018">
    <property type="entry name" value="EF_HAND_1"/>
    <property type="match status" value="1"/>
</dbReference>
<dbReference type="Pfam" id="PF03160">
    <property type="entry name" value="Calx-beta"/>
    <property type="match status" value="2"/>
</dbReference>
<feature type="domain" description="Calx-beta" evidence="4">
    <location>
        <begin position="233"/>
        <end position="285"/>
    </location>
</feature>